<reference evidence="5" key="2">
    <citation type="submission" date="2016-10" db="EMBL/GenBank/DDBJ databases">
        <authorList>
            <person name="Varghese N."/>
            <person name="Submissions S."/>
        </authorList>
    </citation>
    <scope>NUCLEOTIDE SEQUENCE [LARGE SCALE GENOMIC DNA]</scope>
    <source>
        <strain evidence="5">GAS369</strain>
    </source>
</reference>
<dbReference type="Proteomes" id="UP000243904">
    <property type="component" value="Chromosome I"/>
</dbReference>
<proteinExistence type="predicted"/>
<protein>
    <submittedName>
        <fullName evidence="3">SRSO17 transposase</fullName>
    </submittedName>
</protein>
<dbReference type="EMBL" id="LT629750">
    <property type="protein sequence ID" value="SDS54314.1"/>
    <property type="molecule type" value="Genomic_DNA"/>
</dbReference>
<evidence type="ECO:0000313" key="3">
    <source>
        <dbReference type="EMBL" id="SDS30712.1"/>
    </source>
</evidence>
<evidence type="ECO:0000256" key="1">
    <source>
        <dbReference type="SAM" id="MobiDB-lite"/>
    </source>
</evidence>
<name>A0A1H1R4R6_9BRAD</name>
<reference evidence="3" key="1">
    <citation type="submission" date="2016-10" db="EMBL/GenBank/DDBJ databases">
        <authorList>
            <person name="de Groot N.N."/>
        </authorList>
    </citation>
    <scope>NUCLEOTIDE SEQUENCE [LARGE SCALE GENOMIC DNA]</scope>
    <source>
        <strain evidence="3">GAS369</strain>
    </source>
</reference>
<dbReference type="RefSeq" id="WP_167558652.1">
    <property type="nucleotide sequence ID" value="NZ_LT629750.1"/>
</dbReference>
<dbReference type="InterPro" id="IPR012337">
    <property type="entry name" value="RNaseH-like_sf"/>
</dbReference>
<dbReference type="InterPro" id="IPR038721">
    <property type="entry name" value="IS701-like_DDE_dom"/>
</dbReference>
<dbReference type="InterPro" id="IPR039365">
    <property type="entry name" value="IS701-like"/>
</dbReference>
<keyword evidence="5" id="KW-1185">Reference proteome</keyword>
<feature type="region of interest" description="Disordered" evidence="1">
    <location>
        <begin position="397"/>
        <end position="445"/>
    </location>
</feature>
<dbReference type="PANTHER" id="PTHR33627:SF1">
    <property type="entry name" value="TRANSPOSASE"/>
    <property type="match status" value="1"/>
</dbReference>
<dbReference type="AlphaFoldDB" id="A0A1H1R4R6"/>
<dbReference type="SUPFAM" id="SSF53098">
    <property type="entry name" value="Ribonuclease H-like"/>
    <property type="match status" value="1"/>
</dbReference>
<dbReference type="Pfam" id="PF13546">
    <property type="entry name" value="DDE_5"/>
    <property type="match status" value="1"/>
</dbReference>
<evidence type="ECO:0000313" key="4">
    <source>
        <dbReference type="EMBL" id="SDS54314.1"/>
    </source>
</evidence>
<dbReference type="PANTHER" id="PTHR33627">
    <property type="entry name" value="TRANSPOSASE"/>
    <property type="match status" value="1"/>
</dbReference>
<feature type="domain" description="Transposase IS701-like DDE" evidence="2">
    <location>
        <begin position="18"/>
        <end position="281"/>
    </location>
</feature>
<dbReference type="NCBIfam" id="NF033540">
    <property type="entry name" value="transpos_IS701"/>
    <property type="match status" value="1"/>
</dbReference>
<sequence>MAGRTSNWEDELGRWLQPFLDRLGHKARRRMCPLYVSGLIGPGDRKSVQPMAARLSPGDYDQLHHFIADGVWDAAPLESELLVQADRLVGGEDAVLVIDDTALPKKGDRSVGVAAQYASSLGKTANCQTLVSLTLARGEVPVMVALRLFLPESWTSDAARLKRTGVPVEYRAARTKPEIALAEIDRVIAAGVRLGCVLADAGYGLSAPFRQGLTTRGLFWAVGIPRHLKVYPVGVKLIWPVAARGRPRKRHIPDILSRAAEDMLANAKWQNVSWRNGTKGRLEARFAAVRVRTADGPPQRIKDMGQQHLPGDEAWLIGEHRSSGEKKYYLANLPAKTDLRTLAATIKARWICEQAHQQLKEELGLDHFEGRSWQGLHRHTLMTMIAYAFLQHRRLAQVGRKKKNQRSTAAAEPASRTPSHRRSHRSTTTSAMPVLPKKNRQKAAA</sequence>
<evidence type="ECO:0000259" key="2">
    <source>
        <dbReference type="Pfam" id="PF13546"/>
    </source>
</evidence>
<dbReference type="EMBL" id="LT629750">
    <property type="protein sequence ID" value="SDS30712.1"/>
    <property type="molecule type" value="Genomic_DNA"/>
</dbReference>
<organism evidence="3 5">
    <name type="scientific">Bradyrhizobium canariense</name>
    <dbReference type="NCBI Taxonomy" id="255045"/>
    <lineage>
        <taxon>Bacteria</taxon>
        <taxon>Pseudomonadati</taxon>
        <taxon>Pseudomonadota</taxon>
        <taxon>Alphaproteobacteria</taxon>
        <taxon>Hyphomicrobiales</taxon>
        <taxon>Nitrobacteraceae</taxon>
        <taxon>Bradyrhizobium</taxon>
    </lineage>
</organism>
<accession>A0A1H1R4R6</accession>
<evidence type="ECO:0000313" key="5">
    <source>
        <dbReference type="Proteomes" id="UP000243904"/>
    </source>
</evidence>
<gene>
    <name evidence="3" type="ORF">SAMN05444158_1651</name>
    <name evidence="4" type="ORF">SAMN05444158_2377</name>
</gene>